<evidence type="ECO:0000256" key="7">
    <source>
        <dbReference type="ARBA" id="ARBA00023125"/>
    </source>
</evidence>
<feature type="non-terminal residue" evidence="10">
    <location>
        <position position="1"/>
    </location>
</feature>
<keyword evidence="3" id="KW-0808">Transferase</keyword>
<keyword evidence="4" id="KW-0548">Nucleotidyltransferase</keyword>
<dbReference type="EC" id="2.7.7.7" evidence="2"/>
<name>X1QAM8_9ZZZZ</name>
<evidence type="ECO:0000259" key="9">
    <source>
        <dbReference type="Pfam" id="PF03175"/>
    </source>
</evidence>
<dbReference type="GO" id="GO:0003677">
    <property type="term" value="F:DNA binding"/>
    <property type="evidence" value="ECO:0007669"/>
    <property type="project" value="UniProtKB-KW"/>
</dbReference>
<comment type="caution">
    <text evidence="10">The sequence shown here is derived from an EMBL/GenBank/DDBJ whole genome shotgun (WGS) entry which is preliminary data.</text>
</comment>
<evidence type="ECO:0000256" key="1">
    <source>
        <dbReference type="ARBA" id="ARBA00005755"/>
    </source>
</evidence>
<accession>X1QAM8</accession>
<keyword evidence="5" id="KW-0235">DNA replication</keyword>
<reference evidence="10" key="1">
    <citation type="journal article" date="2014" name="Front. Microbiol.">
        <title>High frequency of phylogenetically diverse reductive dehalogenase-homologous genes in deep subseafloor sedimentary metagenomes.</title>
        <authorList>
            <person name="Kawai M."/>
            <person name="Futagami T."/>
            <person name="Toyoda A."/>
            <person name="Takaki Y."/>
            <person name="Nishi S."/>
            <person name="Hori S."/>
            <person name="Arai W."/>
            <person name="Tsubouchi T."/>
            <person name="Morono Y."/>
            <person name="Uchiyama I."/>
            <person name="Ito T."/>
            <person name="Fujiyama A."/>
            <person name="Inagaki F."/>
            <person name="Takami H."/>
        </authorList>
    </citation>
    <scope>NUCLEOTIDE SEQUENCE</scope>
    <source>
        <strain evidence="10">Expedition CK06-06</strain>
    </source>
</reference>
<dbReference type="InterPro" id="IPR004868">
    <property type="entry name" value="DNA-dir_DNA_pol_B_mt/vir"/>
</dbReference>
<dbReference type="Pfam" id="PF03175">
    <property type="entry name" value="DNA_pol_B_2"/>
    <property type="match status" value="1"/>
</dbReference>
<keyword evidence="7" id="KW-0238">DNA-binding</keyword>
<dbReference type="Gene3D" id="3.90.1600.10">
    <property type="entry name" value="Palm domain of DNA polymerase"/>
    <property type="match status" value="2"/>
</dbReference>
<dbReference type="EMBL" id="BARW01000493">
    <property type="protein sequence ID" value="GAI65293.1"/>
    <property type="molecule type" value="Genomic_DNA"/>
</dbReference>
<dbReference type="PANTHER" id="PTHR33568">
    <property type="entry name" value="DNA POLYMERASE"/>
    <property type="match status" value="1"/>
</dbReference>
<dbReference type="InterPro" id="IPR006172">
    <property type="entry name" value="DNA-dir_DNA_pol_B"/>
</dbReference>
<dbReference type="PANTHER" id="PTHR33568:SF3">
    <property type="entry name" value="DNA-DIRECTED DNA POLYMERASE"/>
    <property type="match status" value="1"/>
</dbReference>
<dbReference type="GO" id="GO:0006260">
    <property type="term" value="P:DNA replication"/>
    <property type="evidence" value="ECO:0007669"/>
    <property type="project" value="UniProtKB-KW"/>
</dbReference>
<evidence type="ECO:0000256" key="5">
    <source>
        <dbReference type="ARBA" id="ARBA00022705"/>
    </source>
</evidence>
<dbReference type="GO" id="GO:0000166">
    <property type="term" value="F:nucleotide binding"/>
    <property type="evidence" value="ECO:0007669"/>
    <property type="project" value="InterPro"/>
</dbReference>
<evidence type="ECO:0000256" key="4">
    <source>
        <dbReference type="ARBA" id="ARBA00022695"/>
    </source>
</evidence>
<evidence type="ECO:0000313" key="10">
    <source>
        <dbReference type="EMBL" id="GAI65293.1"/>
    </source>
</evidence>
<protein>
    <recommendedName>
        <fullName evidence="2">DNA-directed DNA polymerase</fullName>
        <ecNumber evidence="2">2.7.7.7</ecNumber>
    </recommendedName>
</protein>
<dbReference type="AlphaFoldDB" id="X1QAM8"/>
<evidence type="ECO:0000256" key="3">
    <source>
        <dbReference type="ARBA" id="ARBA00022679"/>
    </source>
</evidence>
<sequence>IDFETCTDEYLNTYCKRDLEIELENFKRLIKFLEANNVARLCYTRGSTAMAAYLLRHYHKRIYIHNNEQAIELERDSYRGGRTECFYLGELKDDNFYIVDVNSLYPFVMRNNYFPVKYIKQTHKIEVATLGAYLKDRSIIATVLIDTDEPVYAVRRGRTIFPIGRFWVTLTTPELLYALEHNHLIKVERAVIYEQANIFKSYVDRFYNLRQEFKSAGVAEYEELCKKMLNSLYGKFGQKAEVWEKIGDCPNEPDRVELCFEVGVVRIKQIRYLLGEIFELKGHTECFNSFPAIPAHVSAYARLHLWKLMQLAGEGNYFYCDTDSLIVNEVGLCKLQNQVDATSLGSLKVVSSPTEIVIRGLKDYSTGTKQVIKGVRKNAVEIRSGVYEQKQWPSFKGLLRTGQTDVYTVKTVTKVLNRKYTKGHVNSDGSIVPLVLGEADEYSPLLY</sequence>
<evidence type="ECO:0000256" key="2">
    <source>
        <dbReference type="ARBA" id="ARBA00012417"/>
    </source>
</evidence>
<feature type="domain" description="DNA-directed DNA polymerase family B mitochondria/virus" evidence="9">
    <location>
        <begin position="13"/>
        <end position="241"/>
    </location>
</feature>
<comment type="catalytic activity">
    <reaction evidence="8">
        <text>DNA(n) + a 2'-deoxyribonucleoside 5'-triphosphate = DNA(n+1) + diphosphate</text>
        <dbReference type="Rhea" id="RHEA:22508"/>
        <dbReference type="Rhea" id="RHEA-COMP:17339"/>
        <dbReference type="Rhea" id="RHEA-COMP:17340"/>
        <dbReference type="ChEBI" id="CHEBI:33019"/>
        <dbReference type="ChEBI" id="CHEBI:61560"/>
        <dbReference type="ChEBI" id="CHEBI:173112"/>
        <dbReference type="EC" id="2.7.7.7"/>
    </reaction>
</comment>
<dbReference type="Gene3D" id="1.10.287.690">
    <property type="entry name" value="Helix hairpin bin"/>
    <property type="match status" value="1"/>
</dbReference>
<evidence type="ECO:0000256" key="6">
    <source>
        <dbReference type="ARBA" id="ARBA00022932"/>
    </source>
</evidence>
<keyword evidence="6" id="KW-0239">DNA-directed DNA polymerase</keyword>
<organism evidence="10">
    <name type="scientific">marine sediment metagenome</name>
    <dbReference type="NCBI Taxonomy" id="412755"/>
    <lineage>
        <taxon>unclassified sequences</taxon>
        <taxon>metagenomes</taxon>
        <taxon>ecological metagenomes</taxon>
    </lineage>
</organism>
<dbReference type="SUPFAM" id="SSF56672">
    <property type="entry name" value="DNA/RNA polymerases"/>
    <property type="match status" value="1"/>
</dbReference>
<comment type="similarity">
    <text evidence="1">Belongs to the DNA polymerase type-B family.</text>
</comment>
<dbReference type="PRINTS" id="PR00106">
    <property type="entry name" value="DNAPOLB"/>
</dbReference>
<dbReference type="InterPro" id="IPR023211">
    <property type="entry name" value="DNA_pol_palm_dom_sf"/>
</dbReference>
<dbReference type="InterPro" id="IPR043502">
    <property type="entry name" value="DNA/RNA_pol_sf"/>
</dbReference>
<gene>
    <name evidence="10" type="ORF">S12H4_02133</name>
</gene>
<dbReference type="GO" id="GO:0003887">
    <property type="term" value="F:DNA-directed DNA polymerase activity"/>
    <property type="evidence" value="ECO:0007669"/>
    <property type="project" value="UniProtKB-KW"/>
</dbReference>
<evidence type="ECO:0000256" key="8">
    <source>
        <dbReference type="ARBA" id="ARBA00049244"/>
    </source>
</evidence>
<proteinExistence type="inferred from homology"/>